<protein>
    <recommendedName>
        <fullName evidence="5">DUF1746 domain-containing protein</fullName>
    </recommendedName>
</protein>
<accession>A0A2T9Z544</accession>
<evidence type="ECO:0000256" key="1">
    <source>
        <dbReference type="SAM" id="MobiDB-lite"/>
    </source>
</evidence>
<organism evidence="3 4">
    <name type="scientific">Smittium megazygosporum</name>
    <dbReference type="NCBI Taxonomy" id="133381"/>
    <lineage>
        <taxon>Eukaryota</taxon>
        <taxon>Fungi</taxon>
        <taxon>Fungi incertae sedis</taxon>
        <taxon>Zoopagomycota</taxon>
        <taxon>Kickxellomycotina</taxon>
        <taxon>Harpellomycetes</taxon>
        <taxon>Harpellales</taxon>
        <taxon>Legeriomycetaceae</taxon>
        <taxon>Smittium</taxon>
    </lineage>
</organism>
<feature type="compositionally biased region" description="Low complexity" evidence="1">
    <location>
        <begin position="99"/>
        <end position="123"/>
    </location>
</feature>
<feature type="compositionally biased region" description="Polar residues" evidence="1">
    <location>
        <begin position="124"/>
        <end position="133"/>
    </location>
</feature>
<gene>
    <name evidence="3" type="ORF">BB560_005463</name>
</gene>
<comment type="caution">
    <text evidence="3">The sequence shown here is derived from an EMBL/GenBank/DDBJ whole genome shotgun (WGS) entry which is preliminary data.</text>
</comment>
<dbReference type="AlphaFoldDB" id="A0A2T9Z544"/>
<feature type="transmembrane region" description="Helical" evidence="2">
    <location>
        <begin position="51"/>
        <end position="69"/>
    </location>
</feature>
<sequence length="274" mass="30619">LILDFSYRVSNKVAIPLIISIQGLGILGHLLPHSKSGIYIDFIGAEPISTPLLIITDVLIAALQILYTLSYPKHLMNNVFLAINPSRILPRFALNLDEANNSPNQNQNASQISSSNQNQPSNQDTTQNMNNPHLNIPVDNPSVNAPNSPNTTFRNLNLPSQRSWPFSSIFSRGFGFMQQSTAVSESNTHTLNTIMSNQTSPQQSNQQNQSHLELNLPQESEFFYQEGIPIISNPDSNSDRNSIFLNEPIDYNPSRADNLEIFPTFEQVQPAYNR</sequence>
<proteinExistence type="predicted"/>
<keyword evidence="2" id="KW-0472">Membrane</keyword>
<reference evidence="3 4" key="1">
    <citation type="journal article" date="2018" name="MBio">
        <title>Comparative Genomics Reveals the Core Gene Toolbox for the Fungus-Insect Symbiosis.</title>
        <authorList>
            <person name="Wang Y."/>
            <person name="Stata M."/>
            <person name="Wang W."/>
            <person name="Stajich J.E."/>
            <person name="White M.M."/>
            <person name="Moncalvo J.M."/>
        </authorList>
    </citation>
    <scope>NUCLEOTIDE SEQUENCE [LARGE SCALE GENOMIC DNA]</scope>
    <source>
        <strain evidence="3 4">SC-DP-2</strain>
    </source>
</reference>
<evidence type="ECO:0000313" key="4">
    <source>
        <dbReference type="Proteomes" id="UP000245609"/>
    </source>
</evidence>
<evidence type="ECO:0000256" key="2">
    <source>
        <dbReference type="SAM" id="Phobius"/>
    </source>
</evidence>
<feature type="compositionally biased region" description="Polar residues" evidence="1">
    <location>
        <begin position="141"/>
        <end position="157"/>
    </location>
</feature>
<feature type="region of interest" description="Disordered" evidence="1">
    <location>
        <begin position="99"/>
        <end position="157"/>
    </location>
</feature>
<dbReference type="Proteomes" id="UP000245609">
    <property type="component" value="Unassembled WGS sequence"/>
</dbReference>
<keyword evidence="2" id="KW-1133">Transmembrane helix</keyword>
<keyword evidence="4" id="KW-1185">Reference proteome</keyword>
<feature type="non-terminal residue" evidence="3">
    <location>
        <position position="1"/>
    </location>
</feature>
<feature type="transmembrane region" description="Helical" evidence="2">
    <location>
        <begin position="12"/>
        <end position="31"/>
    </location>
</feature>
<evidence type="ECO:0000313" key="3">
    <source>
        <dbReference type="EMBL" id="PVU99702.1"/>
    </source>
</evidence>
<keyword evidence="2" id="KW-0812">Transmembrane</keyword>
<evidence type="ECO:0008006" key="5">
    <source>
        <dbReference type="Google" id="ProtNLM"/>
    </source>
</evidence>
<name>A0A2T9Z544_9FUNG</name>
<dbReference type="EMBL" id="MBFS01002232">
    <property type="protein sequence ID" value="PVU99702.1"/>
    <property type="molecule type" value="Genomic_DNA"/>
</dbReference>